<reference evidence="9 10" key="1">
    <citation type="submission" date="2018-04" db="EMBL/GenBank/DDBJ databases">
        <title>Genomic Encyclopedia of Archaeal and Bacterial Type Strains, Phase II (KMG-II): from individual species to whole genera.</title>
        <authorList>
            <person name="Goeker M."/>
        </authorList>
    </citation>
    <scope>NUCLEOTIDE SEQUENCE [LARGE SCALE GENOMIC DNA]</scope>
    <source>
        <strain evidence="9 10">DSM 23382</strain>
    </source>
</reference>
<keyword evidence="3 6" id="KW-0460">Magnesium</keyword>
<evidence type="ECO:0000256" key="7">
    <source>
        <dbReference type="RuleBase" id="RU366006"/>
    </source>
</evidence>
<dbReference type="GO" id="GO:0016855">
    <property type="term" value="F:racemase and epimerase activity, acting on amino acids and derivatives"/>
    <property type="evidence" value="ECO:0007669"/>
    <property type="project" value="UniProtKB-UniRule"/>
</dbReference>
<evidence type="ECO:0000256" key="5">
    <source>
        <dbReference type="PIRSR" id="PIRSR634603-1"/>
    </source>
</evidence>
<dbReference type="InterPro" id="IPR029017">
    <property type="entry name" value="Enolase-like_N"/>
</dbReference>
<dbReference type="PANTHER" id="PTHR48080">
    <property type="entry name" value="D-GALACTONATE DEHYDRATASE-RELATED"/>
    <property type="match status" value="1"/>
</dbReference>
<dbReference type="EMBL" id="QAYG01000009">
    <property type="protein sequence ID" value="PTW58716.1"/>
    <property type="molecule type" value="Genomic_DNA"/>
</dbReference>
<dbReference type="SMART" id="SM00922">
    <property type="entry name" value="MR_MLE"/>
    <property type="match status" value="1"/>
</dbReference>
<feature type="active site" description="Proton acceptor; specific for (R)-substrate epimerization" evidence="5">
    <location>
        <position position="153"/>
    </location>
</feature>
<evidence type="ECO:0000256" key="2">
    <source>
        <dbReference type="ARBA" id="ARBA00022723"/>
    </source>
</evidence>
<evidence type="ECO:0000259" key="8">
    <source>
        <dbReference type="SMART" id="SM00922"/>
    </source>
</evidence>
<dbReference type="InterPro" id="IPR036849">
    <property type="entry name" value="Enolase-like_C_sf"/>
</dbReference>
<dbReference type="NCBIfam" id="NF042940">
    <property type="entry name" value="racemase_DgcA"/>
    <property type="match status" value="1"/>
</dbReference>
<dbReference type="InterPro" id="IPR034593">
    <property type="entry name" value="DgoD-like"/>
</dbReference>
<dbReference type="SFLD" id="SFLDG00180">
    <property type="entry name" value="muconate_cycloisomerase"/>
    <property type="match status" value="1"/>
</dbReference>
<comment type="caution">
    <text evidence="9">The sequence shown here is derived from an EMBL/GenBank/DDBJ whole genome shotgun (WGS) entry which is preliminary data.</text>
</comment>
<organism evidence="9 10">
    <name type="scientific">Breoghania corrubedonensis</name>
    <dbReference type="NCBI Taxonomy" id="665038"/>
    <lineage>
        <taxon>Bacteria</taxon>
        <taxon>Pseudomonadati</taxon>
        <taxon>Pseudomonadota</taxon>
        <taxon>Alphaproteobacteria</taxon>
        <taxon>Hyphomicrobiales</taxon>
        <taxon>Stappiaceae</taxon>
        <taxon>Breoghania</taxon>
    </lineage>
</organism>
<evidence type="ECO:0000256" key="3">
    <source>
        <dbReference type="ARBA" id="ARBA00022842"/>
    </source>
</evidence>
<dbReference type="Pfam" id="PF02746">
    <property type="entry name" value="MR_MLE_N"/>
    <property type="match status" value="1"/>
</dbReference>
<dbReference type="AlphaFoldDB" id="A0A2T5V4P5"/>
<dbReference type="Gene3D" id="3.20.20.120">
    <property type="entry name" value="Enolase-like C-terminal domain"/>
    <property type="match status" value="1"/>
</dbReference>
<dbReference type="InterPro" id="IPR034603">
    <property type="entry name" value="Dipeptide_epimerase"/>
</dbReference>
<feature type="binding site" evidence="6">
    <location>
        <position position="227"/>
    </location>
    <ligand>
        <name>Mg(2+)</name>
        <dbReference type="ChEBI" id="CHEBI:18420"/>
    </ligand>
</feature>
<sequence length="333" mass="35003">MIKMTRRLTVLREAWPLAEAFTISRGTRTEAVVVVVEIEQDGRIGRGECVPYPRYGETVENVMAAIRGLEPDLAQGMDRETLRAKMPAGAARNAIDCALWDLEAKLSGIPAAQTVGLAPPTSVTTAYTISLGTPEAMFKSAHKAQSRPLLKVKLGGEGDLERIAAVREAAPNSVLIVDANEAWSEAGLAESVTACAKAGVALIEQPLPAANDEALRGGDFPVPICADESLHVAADLEGLRGRYDAVNIKLDKTGGLTEALATLKLAEDLGFQVMIGCMVGTSLAMAPALLLTGAAAFVDLDAPLLLAKDREPGLVYEGSIIRGYDGALWGGTA</sequence>
<dbReference type="PANTHER" id="PTHR48080:SF3">
    <property type="entry name" value="ENOLASE SUPERFAMILY MEMBER DDB_G0284701"/>
    <property type="match status" value="1"/>
</dbReference>
<keyword evidence="2 6" id="KW-0479">Metal-binding</keyword>
<evidence type="ECO:0000256" key="4">
    <source>
        <dbReference type="ARBA" id="ARBA00023235"/>
    </source>
</evidence>
<comment type="similarity">
    <text evidence="1 7">Belongs to the mandelate racemase/muconate lactonizing enzyme family.</text>
</comment>
<dbReference type="Gene3D" id="3.30.390.10">
    <property type="entry name" value="Enolase-like, N-terminal domain"/>
    <property type="match status" value="1"/>
</dbReference>
<feature type="binding site" evidence="6">
    <location>
        <position position="178"/>
    </location>
    <ligand>
        <name>Mg(2+)</name>
        <dbReference type="ChEBI" id="CHEBI:18420"/>
    </ligand>
</feature>
<dbReference type="EC" id="5.1.1.-" evidence="7"/>
<keyword evidence="4 7" id="KW-0413">Isomerase</keyword>
<evidence type="ECO:0000313" key="10">
    <source>
        <dbReference type="Proteomes" id="UP000244081"/>
    </source>
</evidence>
<dbReference type="SFLD" id="SFLDS00001">
    <property type="entry name" value="Enolase"/>
    <property type="match status" value="1"/>
</dbReference>
<protein>
    <recommendedName>
        <fullName evidence="7">Dipeptide epimerase</fullName>
        <ecNumber evidence="7">5.1.1.-</ecNumber>
    </recommendedName>
</protein>
<comment type="cofactor">
    <cofactor evidence="6 7">
        <name>Mg(2+)</name>
        <dbReference type="ChEBI" id="CHEBI:18420"/>
    </cofactor>
    <text evidence="6 7">Binds 1 Mg(2+) ion per subunit.</text>
</comment>
<feature type="binding site" evidence="6">
    <location>
        <position position="204"/>
    </location>
    <ligand>
        <name>Mg(2+)</name>
        <dbReference type="ChEBI" id="CHEBI:18420"/>
    </ligand>
</feature>
<feature type="active site" description="Proton acceptor; specific for (S)-substrate epimerization" evidence="5">
    <location>
        <position position="249"/>
    </location>
</feature>
<keyword evidence="10" id="KW-1185">Reference proteome</keyword>
<accession>A0A2T5V4P5</accession>
<dbReference type="Proteomes" id="UP000244081">
    <property type="component" value="Unassembled WGS sequence"/>
</dbReference>
<gene>
    <name evidence="9" type="ORF">C8N35_10917</name>
</gene>
<proteinExistence type="inferred from homology"/>
<dbReference type="GO" id="GO:0046872">
    <property type="term" value="F:metal ion binding"/>
    <property type="evidence" value="ECO:0007669"/>
    <property type="project" value="UniProtKB-KW"/>
</dbReference>
<dbReference type="SUPFAM" id="SSF54826">
    <property type="entry name" value="Enolase N-terminal domain-like"/>
    <property type="match status" value="1"/>
</dbReference>
<dbReference type="Pfam" id="PF13378">
    <property type="entry name" value="MR_MLE_C"/>
    <property type="match status" value="1"/>
</dbReference>
<evidence type="ECO:0000256" key="6">
    <source>
        <dbReference type="PIRSR" id="PIRSR634603-3"/>
    </source>
</evidence>
<dbReference type="SUPFAM" id="SSF51604">
    <property type="entry name" value="Enolase C-terminal domain-like"/>
    <property type="match status" value="1"/>
</dbReference>
<dbReference type="InterPro" id="IPR013342">
    <property type="entry name" value="Mandelate_racemase_C"/>
</dbReference>
<name>A0A2T5V4P5_9HYPH</name>
<dbReference type="InterPro" id="IPR013341">
    <property type="entry name" value="Mandelate_racemase_N_dom"/>
</dbReference>
<dbReference type="NCBIfam" id="NF011708">
    <property type="entry name" value="PRK15129.1"/>
    <property type="match status" value="1"/>
</dbReference>
<evidence type="ECO:0000313" key="9">
    <source>
        <dbReference type="EMBL" id="PTW58716.1"/>
    </source>
</evidence>
<dbReference type="SFLD" id="SFLDF00010">
    <property type="entry name" value="dipeptide_epimerase"/>
    <property type="match status" value="1"/>
</dbReference>
<dbReference type="CDD" id="cd03319">
    <property type="entry name" value="L-Ala-DL-Glu_epimerase"/>
    <property type="match status" value="1"/>
</dbReference>
<evidence type="ECO:0000256" key="1">
    <source>
        <dbReference type="ARBA" id="ARBA00008031"/>
    </source>
</evidence>
<feature type="domain" description="Mandelate racemase/muconate lactonizing enzyme C-terminal" evidence="8">
    <location>
        <begin position="134"/>
        <end position="225"/>
    </location>
</feature>
<dbReference type="InterPro" id="IPR029065">
    <property type="entry name" value="Enolase_C-like"/>
</dbReference>